<sequence length="491" mass="52869">MMMARARSALVSSPALRSLTFRLWLSAVSAGLITGLLLRVRTTPDVDLWLHLRIGDFLRSGRRFGPSSDPLAVLADREYVPSQWFSQASMSAVYEAAGMTGIQVARLLLVVGLGSALLVACRLTAGPAAALFATSITMFAAAASWGERPQLAGMVLLALTTALWWRACVRGSVPWAVIPVTWVWTMVHGSWVLGVAVSMVLFFGGVLDRCWRGRTIVRVAAVPVLSVTATLMTPLGVHGLLEPFRVSAVARLTANEWQRPALDNPLLLVVLAAAVVVLLGLVRSSQHWWARAFTVVTSVVLALWMVRTIAVGAIVLAPALAHGLAHLTRRPVPHLGPKSGNAGQANHGSRDPHPEWPAWVLAVALVLALGGSHIATTNFGAPVSARVSAALSSLPADSVLAVDGRAVGWAQWAHRDRRPLRDLRAEVYSIPVATGYENFQEARSGWQKYADAQGMTSVLADRERPLDAALLGEPSWTVVAEDSDFRLWVHR</sequence>
<dbReference type="eggNOG" id="COG1287">
    <property type="taxonomic scope" value="Bacteria"/>
</dbReference>
<comment type="caution">
    <text evidence="3">The sequence shown here is derived from an EMBL/GenBank/DDBJ whole genome shotgun (WGS) entry which is preliminary data.</text>
</comment>
<organism evidence="3 4">
    <name type="scientific">Knoellia aerolata DSM 18566</name>
    <dbReference type="NCBI Taxonomy" id="1385519"/>
    <lineage>
        <taxon>Bacteria</taxon>
        <taxon>Bacillati</taxon>
        <taxon>Actinomycetota</taxon>
        <taxon>Actinomycetes</taxon>
        <taxon>Micrococcales</taxon>
        <taxon>Intrasporangiaceae</taxon>
        <taxon>Knoellia</taxon>
    </lineage>
</organism>
<feature type="region of interest" description="Disordered" evidence="1">
    <location>
        <begin position="333"/>
        <end position="352"/>
    </location>
</feature>
<reference evidence="3 4" key="1">
    <citation type="submission" date="2013-08" db="EMBL/GenBank/DDBJ databases">
        <title>The genome sequence of Knoellia aerolata.</title>
        <authorList>
            <person name="Zhu W."/>
            <person name="Wang G."/>
        </authorList>
    </citation>
    <scope>NUCLEOTIDE SEQUENCE [LARGE SCALE GENOMIC DNA]</scope>
    <source>
        <strain evidence="3 4">DSM 18566</strain>
    </source>
</reference>
<gene>
    <name evidence="3" type="ORF">N801_10820</name>
</gene>
<dbReference type="EMBL" id="AVPL01000029">
    <property type="protein sequence ID" value="KGN40871.1"/>
    <property type="molecule type" value="Genomic_DNA"/>
</dbReference>
<evidence type="ECO:0000313" key="3">
    <source>
        <dbReference type="EMBL" id="KGN40871.1"/>
    </source>
</evidence>
<keyword evidence="4" id="KW-1185">Reference proteome</keyword>
<feature type="transmembrane region" description="Helical" evidence="2">
    <location>
        <begin position="187"/>
        <end position="207"/>
    </location>
</feature>
<evidence type="ECO:0000256" key="2">
    <source>
        <dbReference type="SAM" id="Phobius"/>
    </source>
</evidence>
<feature type="transmembrane region" description="Helical" evidence="2">
    <location>
        <begin position="293"/>
        <end position="321"/>
    </location>
</feature>
<feature type="transmembrane region" description="Helical" evidence="2">
    <location>
        <begin position="21"/>
        <end position="40"/>
    </location>
</feature>
<feature type="transmembrane region" description="Helical" evidence="2">
    <location>
        <begin position="261"/>
        <end position="281"/>
    </location>
</feature>
<keyword evidence="2" id="KW-0812">Transmembrane</keyword>
<feature type="transmembrane region" description="Helical" evidence="2">
    <location>
        <begin position="356"/>
        <end position="376"/>
    </location>
</feature>
<dbReference type="AlphaFoldDB" id="A0A0A0JZ94"/>
<protein>
    <recommendedName>
        <fullName evidence="5">Glycosyltransferase RgtA/B/C/D-like domain-containing protein</fullName>
    </recommendedName>
</protein>
<feature type="transmembrane region" description="Helical" evidence="2">
    <location>
        <begin position="116"/>
        <end position="139"/>
    </location>
</feature>
<evidence type="ECO:0000313" key="4">
    <source>
        <dbReference type="Proteomes" id="UP000030013"/>
    </source>
</evidence>
<evidence type="ECO:0008006" key="5">
    <source>
        <dbReference type="Google" id="ProtNLM"/>
    </source>
</evidence>
<keyword evidence="2" id="KW-0472">Membrane</keyword>
<dbReference type="STRING" id="1385519.N801_10820"/>
<dbReference type="Proteomes" id="UP000030013">
    <property type="component" value="Unassembled WGS sequence"/>
</dbReference>
<accession>A0A0A0JZ94</accession>
<name>A0A0A0JZ94_9MICO</name>
<feature type="transmembrane region" description="Helical" evidence="2">
    <location>
        <begin position="219"/>
        <end position="241"/>
    </location>
</feature>
<proteinExistence type="predicted"/>
<evidence type="ECO:0000256" key="1">
    <source>
        <dbReference type="SAM" id="MobiDB-lite"/>
    </source>
</evidence>
<keyword evidence="2" id="KW-1133">Transmembrane helix</keyword>